<dbReference type="Pfam" id="PF13472">
    <property type="entry name" value="Lipase_GDSL_2"/>
    <property type="match status" value="1"/>
</dbReference>
<dbReference type="GO" id="GO:0016788">
    <property type="term" value="F:hydrolase activity, acting on ester bonds"/>
    <property type="evidence" value="ECO:0007669"/>
    <property type="project" value="InterPro"/>
</dbReference>
<dbReference type="OrthoDB" id="21678at2759"/>
<sequence length="267" mass="28859">MSTHKPHHLISLGSSFAAGPGIPPLSLHTAGRSSKNYASLLSQHFSFQHTDLTVSGATLSNITSAPQECFGTTFAPQITGVTEDADIITITAGGNDLQYVGGLMKEELLSSWAGKLFTLFRRRSQPAEAISVDELAENFVNVLDAVHAKAPKARIYLVAYPTLLSPATESGIHVSLSAEAIKKYQQIAENLLKAYKLASQARSQWCSLVDVAELSKEHGILTDEPWVEGLSMGSLWRGNPMHPNEKGMRAVADMLIERLESDGFVAI</sequence>
<feature type="domain" description="SGNH hydrolase-type esterase" evidence="1">
    <location>
        <begin position="12"/>
        <end position="250"/>
    </location>
</feature>
<evidence type="ECO:0000313" key="2">
    <source>
        <dbReference type="EMBL" id="CZT06124.1"/>
    </source>
</evidence>
<dbReference type="Gene3D" id="3.40.50.1110">
    <property type="entry name" value="SGNH hydrolase"/>
    <property type="match status" value="1"/>
</dbReference>
<gene>
    <name evidence="2" type="ORF">RAG0_11949</name>
</gene>
<keyword evidence="3" id="KW-1185">Reference proteome</keyword>
<organism evidence="2 3">
    <name type="scientific">Rhynchosporium agropyri</name>
    <dbReference type="NCBI Taxonomy" id="914238"/>
    <lineage>
        <taxon>Eukaryota</taxon>
        <taxon>Fungi</taxon>
        <taxon>Dikarya</taxon>
        <taxon>Ascomycota</taxon>
        <taxon>Pezizomycotina</taxon>
        <taxon>Leotiomycetes</taxon>
        <taxon>Helotiales</taxon>
        <taxon>Ploettnerulaceae</taxon>
        <taxon>Rhynchosporium</taxon>
    </lineage>
</organism>
<dbReference type="InterPro" id="IPR037460">
    <property type="entry name" value="SEST-like"/>
</dbReference>
<reference evidence="3" key="1">
    <citation type="submission" date="2016-03" db="EMBL/GenBank/DDBJ databases">
        <authorList>
            <person name="Guldener U."/>
        </authorList>
    </citation>
    <scope>NUCLEOTIDE SEQUENCE [LARGE SCALE GENOMIC DNA]</scope>
    <source>
        <strain evidence="3">04CH-RAC-A.6.1</strain>
    </source>
</reference>
<evidence type="ECO:0000313" key="3">
    <source>
        <dbReference type="Proteomes" id="UP000178912"/>
    </source>
</evidence>
<proteinExistence type="predicted"/>
<dbReference type="AlphaFoldDB" id="A0A1E1L6H4"/>
<dbReference type="InterPro" id="IPR013830">
    <property type="entry name" value="SGNH_hydro"/>
</dbReference>
<dbReference type="CDD" id="cd01823">
    <property type="entry name" value="SEST_like"/>
    <property type="match status" value="1"/>
</dbReference>
<dbReference type="EMBL" id="FJUX01000082">
    <property type="protein sequence ID" value="CZT06124.1"/>
    <property type="molecule type" value="Genomic_DNA"/>
</dbReference>
<dbReference type="Proteomes" id="UP000178912">
    <property type="component" value="Unassembled WGS sequence"/>
</dbReference>
<dbReference type="SUPFAM" id="SSF52266">
    <property type="entry name" value="SGNH hydrolase"/>
    <property type="match status" value="1"/>
</dbReference>
<dbReference type="PANTHER" id="PTHR37981">
    <property type="entry name" value="LIPASE 2"/>
    <property type="match status" value="1"/>
</dbReference>
<protein>
    <recommendedName>
        <fullName evidence="1">SGNH hydrolase-type esterase domain-containing protein</fullName>
    </recommendedName>
</protein>
<accession>A0A1E1L6H4</accession>
<dbReference type="GO" id="GO:0006629">
    <property type="term" value="P:lipid metabolic process"/>
    <property type="evidence" value="ECO:0007669"/>
    <property type="project" value="TreeGrafter"/>
</dbReference>
<name>A0A1E1L6H4_9HELO</name>
<dbReference type="PANTHER" id="PTHR37981:SF1">
    <property type="entry name" value="SGNH HYDROLASE-TYPE ESTERASE DOMAIN-CONTAINING PROTEIN"/>
    <property type="match status" value="1"/>
</dbReference>
<evidence type="ECO:0000259" key="1">
    <source>
        <dbReference type="Pfam" id="PF13472"/>
    </source>
</evidence>
<dbReference type="InterPro" id="IPR036514">
    <property type="entry name" value="SGNH_hydro_sf"/>
</dbReference>